<dbReference type="Pfam" id="PF11327">
    <property type="entry name" value="Egh16-like"/>
    <property type="match status" value="1"/>
</dbReference>
<evidence type="ECO:0000256" key="1">
    <source>
        <dbReference type="SAM" id="SignalP"/>
    </source>
</evidence>
<gene>
    <name evidence="2" type="ORF">BJ878DRAFT_532822</name>
</gene>
<keyword evidence="2" id="KW-0418">Kinase</keyword>
<dbReference type="PANTHER" id="PTHR34618">
    <property type="entry name" value="SURFACE PROTEIN MAS1, PUTATIVE-RELATED"/>
    <property type="match status" value="1"/>
</dbReference>
<protein>
    <submittedName>
        <fullName evidence="2">Gas2, regulated by Bmp1 MAP kinase cascade</fullName>
    </submittedName>
</protein>
<feature type="signal peptide" evidence="1">
    <location>
        <begin position="1"/>
        <end position="20"/>
    </location>
</feature>
<keyword evidence="2" id="KW-0808">Transferase</keyword>
<keyword evidence="3" id="KW-1185">Reference proteome</keyword>
<evidence type="ECO:0000313" key="2">
    <source>
        <dbReference type="EMBL" id="KAG9247043.1"/>
    </source>
</evidence>
<dbReference type="GO" id="GO:0016301">
    <property type="term" value="F:kinase activity"/>
    <property type="evidence" value="ECO:0007669"/>
    <property type="project" value="UniProtKB-KW"/>
</dbReference>
<dbReference type="OrthoDB" id="5310497at2759"/>
<proteinExistence type="predicted"/>
<sequence>MAIPCWSILLAAFNVTHVASYGTVTEVVGANGAIITASAVGRTSTGPVDPATIMAIFMGGASENSTSIRKARDIHYAATYRHAVLTGAAGTSTEGPKTPAGTTETAVKAPAGGATANCLLTCDDSRVVTMAIHQTNQDGSGPCTAMDATSGGADFAAFNTAEMALNVPGIVAGLSATQTTGFAVKIQMSAGMVCSGSVRGASNVCVAQLQNATQLKRAIYNLNKRNFARALKRDESTEAELQALSDATCGQ</sequence>
<evidence type="ECO:0000313" key="3">
    <source>
        <dbReference type="Proteomes" id="UP000887226"/>
    </source>
</evidence>
<comment type="caution">
    <text evidence="2">The sequence shown here is derived from an EMBL/GenBank/DDBJ whole genome shotgun (WGS) entry which is preliminary data.</text>
</comment>
<dbReference type="PANTHER" id="PTHR34618:SF1">
    <property type="entry name" value="SECRETED PROTEIN"/>
    <property type="match status" value="1"/>
</dbReference>
<dbReference type="AlphaFoldDB" id="A0A9P7Z7J0"/>
<accession>A0A9P7Z7J0</accession>
<keyword evidence="1" id="KW-0732">Signal</keyword>
<organism evidence="2 3">
    <name type="scientific">Calycina marina</name>
    <dbReference type="NCBI Taxonomy" id="1763456"/>
    <lineage>
        <taxon>Eukaryota</taxon>
        <taxon>Fungi</taxon>
        <taxon>Dikarya</taxon>
        <taxon>Ascomycota</taxon>
        <taxon>Pezizomycotina</taxon>
        <taxon>Leotiomycetes</taxon>
        <taxon>Helotiales</taxon>
        <taxon>Pezizellaceae</taxon>
        <taxon>Calycina</taxon>
    </lineage>
</organism>
<dbReference type="Proteomes" id="UP000887226">
    <property type="component" value="Unassembled WGS sequence"/>
</dbReference>
<name>A0A9P7Z7J0_9HELO</name>
<dbReference type="InterPro" id="IPR021476">
    <property type="entry name" value="Egh16-like"/>
</dbReference>
<dbReference type="EMBL" id="MU253784">
    <property type="protein sequence ID" value="KAG9247043.1"/>
    <property type="molecule type" value="Genomic_DNA"/>
</dbReference>
<feature type="chain" id="PRO_5040186915" evidence="1">
    <location>
        <begin position="21"/>
        <end position="251"/>
    </location>
</feature>
<reference evidence="2" key="1">
    <citation type="journal article" date="2021" name="IMA Fungus">
        <title>Genomic characterization of three marine fungi, including Emericellopsis atlantica sp. nov. with signatures of a generalist lifestyle and marine biomass degradation.</title>
        <authorList>
            <person name="Hagestad O.C."/>
            <person name="Hou L."/>
            <person name="Andersen J.H."/>
            <person name="Hansen E.H."/>
            <person name="Altermark B."/>
            <person name="Li C."/>
            <person name="Kuhnert E."/>
            <person name="Cox R.J."/>
            <person name="Crous P.W."/>
            <person name="Spatafora J.W."/>
            <person name="Lail K."/>
            <person name="Amirebrahimi M."/>
            <person name="Lipzen A."/>
            <person name="Pangilinan J."/>
            <person name="Andreopoulos W."/>
            <person name="Hayes R.D."/>
            <person name="Ng V."/>
            <person name="Grigoriev I.V."/>
            <person name="Jackson S.A."/>
            <person name="Sutton T.D.S."/>
            <person name="Dobson A.D.W."/>
            <person name="Rama T."/>
        </authorList>
    </citation>
    <scope>NUCLEOTIDE SEQUENCE</scope>
    <source>
        <strain evidence="2">TRa3180A</strain>
    </source>
</reference>